<keyword evidence="5" id="KW-1185">Reference proteome</keyword>
<evidence type="ECO:0000256" key="1">
    <source>
        <dbReference type="SAM" id="SignalP"/>
    </source>
</evidence>
<dbReference type="Gene3D" id="2.60.40.10">
    <property type="entry name" value="Immunoglobulins"/>
    <property type="match status" value="1"/>
</dbReference>
<keyword evidence="1" id="KW-0732">Signal</keyword>
<dbReference type="AlphaFoldDB" id="A0A7W6NWY6"/>
<feature type="domain" description="Putative collagen-binding" evidence="2">
    <location>
        <begin position="511"/>
        <end position="588"/>
    </location>
</feature>
<evidence type="ECO:0000259" key="3">
    <source>
        <dbReference type="Pfam" id="PF16586"/>
    </source>
</evidence>
<feature type="chain" id="PRO_5031418226" description="DUF5060 domain-containing protein" evidence="1">
    <location>
        <begin position="20"/>
        <end position="594"/>
    </location>
</feature>
<dbReference type="InterPro" id="IPR024749">
    <property type="entry name" value="Collagen-bd_put"/>
</dbReference>
<organism evidence="4 5">
    <name type="scientific">Sphingomonas kyeonggiensis</name>
    <dbReference type="NCBI Taxonomy" id="1268553"/>
    <lineage>
        <taxon>Bacteria</taxon>
        <taxon>Pseudomonadati</taxon>
        <taxon>Pseudomonadota</taxon>
        <taxon>Alphaproteobacteria</taxon>
        <taxon>Sphingomonadales</taxon>
        <taxon>Sphingomonadaceae</taxon>
        <taxon>Sphingomonas</taxon>
    </lineage>
</organism>
<evidence type="ECO:0000313" key="5">
    <source>
        <dbReference type="Proteomes" id="UP000557392"/>
    </source>
</evidence>
<feature type="domain" description="DUF5060" evidence="3">
    <location>
        <begin position="25"/>
        <end position="108"/>
    </location>
</feature>
<comment type="caution">
    <text evidence="4">The sequence shown here is derived from an EMBL/GenBank/DDBJ whole genome shotgun (WGS) entry which is preliminary data.</text>
</comment>
<evidence type="ECO:0008006" key="6">
    <source>
        <dbReference type="Google" id="ProtNLM"/>
    </source>
</evidence>
<protein>
    <recommendedName>
        <fullName evidence="6">DUF5060 domain-containing protein</fullName>
    </recommendedName>
</protein>
<dbReference type="InterPro" id="IPR013783">
    <property type="entry name" value="Ig-like_fold"/>
</dbReference>
<dbReference type="Proteomes" id="UP000557392">
    <property type="component" value="Unassembled WGS sequence"/>
</dbReference>
<dbReference type="Gene3D" id="3.20.20.80">
    <property type="entry name" value="Glycosidases"/>
    <property type="match status" value="1"/>
</dbReference>
<gene>
    <name evidence="4" type="ORF">GGR46_002646</name>
</gene>
<evidence type="ECO:0000259" key="2">
    <source>
        <dbReference type="Pfam" id="PF12904"/>
    </source>
</evidence>
<evidence type="ECO:0000313" key="4">
    <source>
        <dbReference type="EMBL" id="MBB4099082.1"/>
    </source>
</evidence>
<accession>A0A7W6NWY6</accession>
<dbReference type="InterPro" id="IPR017853">
    <property type="entry name" value="GH"/>
</dbReference>
<dbReference type="InterPro" id="IPR032260">
    <property type="entry name" value="DUF5060"/>
</dbReference>
<dbReference type="Pfam" id="PF16586">
    <property type="entry name" value="DUF5060"/>
    <property type="match status" value="1"/>
</dbReference>
<dbReference type="SUPFAM" id="SSF51445">
    <property type="entry name" value="(Trans)glycosidases"/>
    <property type="match status" value="1"/>
</dbReference>
<proteinExistence type="predicted"/>
<dbReference type="Pfam" id="PF12904">
    <property type="entry name" value="Collagen_bind_2"/>
    <property type="match status" value="1"/>
</dbReference>
<dbReference type="EMBL" id="JACIEH010000002">
    <property type="protein sequence ID" value="MBB4099082.1"/>
    <property type="molecule type" value="Genomic_DNA"/>
</dbReference>
<feature type="signal peptide" evidence="1">
    <location>
        <begin position="1"/>
        <end position="19"/>
    </location>
</feature>
<sequence>MKLAAALAGIGGGCVAASAATVEGTLQQWRDVRLSFAGPKTSETAETNPFSDYRLNVTFTNGSKTYVVPGYFAADGNAAETSATEGSVWRVHFVPDEAGTWTYQVSFRTGKDVAASQDPGAGTGVSIDGEKGTLQIAAADKSGRNKLDNGMLQYVGQHFLRYSGSGKYFVMAGSQSPENFLAYYQFDNTKDFRGAKGFATEDQLHHYDPHVRDWKPGDPTWQGGKGKGIIGALNYLASKGMNSFYTLTMNNYGDAMDINPWVSYDAHTRYDVSKLAQWEIVFSHMDRLGMQVMLITQEEEGEQTLGKLGVERRIYYRELIARFAHHRGVIWDLDEEMDRFRYFTTQDIEEISNYIKALDPWKHPIQYVQWKAEMIADDKTYGRLLGFRNFDATALQHDPENTHAETIKWLDKSAAAGHPWLVQLIEMNPGVRTDIEDPGHDKVRKLAIWGHYMAGGTGTMFFFTDPIGDLNMEDFRSRNQLFDLIRYAHDFVSTYLPVTEMKHADALTPATDDYVLAKPGAVYAVYLPEGGTTTLDLSAAAGSFEVKWYNPRTGGALQNGSVRTVQGGAAVALGTAPKGAAGDWAVLVRKTGKR</sequence>
<name>A0A7W6NWY6_9SPHN</name>
<reference evidence="4 5" key="1">
    <citation type="submission" date="2020-08" db="EMBL/GenBank/DDBJ databases">
        <title>Genomic Encyclopedia of Type Strains, Phase IV (KMG-IV): sequencing the most valuable type-strain genomes for metagenomic binning, comparative biology and taxonomic classification.</title>
        <authorList>
            <person name="Goeker M."/>
        </authorList>
    </citation>
    <scope>NUCLEOTIDE SEQUENCE [LARGE SCALE GENOMIC DNA]</scope>
    <source>
        <strain evidence="4 5">DSM 101806</strain>
    </source>
</reference>
<dbReference type="RefSeq" id="WP_183998395.1">
    <property type="nucleotide sequence ID" value="NZ_JACIEH010000002.1"/>
</dbReference>